<dbReference type="InterPro" id="IPR002182">
    <property type="entry name" value="NB-ARC"/>
</dbReference>
<dbReference type="Pfam" id="PF13676">
    <property type="entry name" value="TIR_2"/>
    <property type="match status" value="1"/>
</dbReference>
<keyword evidence="5" id="KW-1185">Reference proteome</keyword>
<reference evidence="4 5" key="1">
    <citation type="submission" date="2022-04" db="EMBL/GenBank/DDBJ databases">
        <title>Genome diversity in the genus Frankia.</title>
        <authorList>
            <person name="Carlos-Shanley C."/>
            <person name="Hahn D."/>
        </authorList>
    </citation>
    <scope>NUCLEOTIDE SEQUENCE [LARGE SCALE GENOMIC DNA]</scope>
    <source>
        <strain evidence="4 5">Ag45/Mut15</strain>
    </source>
</reference>
<dbReference type="SUPFAM" id="SSF48452">
    <property type="entry name" value="TPR-like"/>
    <property type="match status" value="2"/>
</dbReference>
<evidence type="ECO:0000259" key="3">
    <source>
        <dbReference type="Pfam" id="PF13676"/>
    </source>
</evidence>
<evidence type="ECO:0000313" key="4">
    <source>
        <dbReference type="EMBL" id="MCK9876761.1"/>
    </source>
</evidence>
<dbReference type="RefSeq" id="WP_248825018.1">
    <property type="nucleotide sequence ID" value="NZ_JALKFT010000011.1"/>
</dbReference>
<dbReference type="Gene3D" id="3.40.50.10140">
    <property type="entry name" value="Toll/interleukin-1 receptor homology (TIR) domain"/>
    <property type="match status" value="1"/>
</dbReference>
<dbReference type="Gene3D" id="1.25.40.10">
    <property type="entry name" value="Tetratricopeptide repeat domain"/>
    <property type="match status" value="3"/>
</dbReference>
<dbReference type="InterPro" id="IPR000157">
    <property type="entry name" value="TIR_dom"/>
</dbReference>
<dbReference type="PANTHER" id="PTHR46082">
    <property type="entry name" value="ATP/GTP-BINDING PROTEIN-RELATED"/>
    <property type="match status" value="1"/>
</dbReference>
<organism evidence="4 5">
    <name type="scientific">Frankia umida</name>
    <dbReference type="NCBI Taxonomy" id="573489"/>
    <lineage>
        <taxon>Bacteria</taxon>
        <taxon>Bacillati</taxon>
        <taxon>Actinomycetota</taxon>
        <taxon>Actinomycetes</taxon>
        <taxon>Frankiales</taxon>
        <taxon>Frankiaceae</taxon>
        <taxon>Frankia</taxon>
    </lineage>
</organism>
<dbReference type="Pfam" id="PF13374">
    <property type="entry name" value="TPR_10"/>
    <property type="match status" value="1"/>
</dbReference>
<accession>A0ABT0JZ01</accession>
<dbReference type="PANTHER" id="PTHR46082:SF6">
    <property type="entry name" value="AAA+ ATPASE DOMAIN-CONTAINING PROTEIN-RELATED"/>
    <property type="match status" value="1"/>
</dbReference>
<evidence type="ECO:0000259" key="2">
    <source>
        <dbReference type="Pfam" id="PF00931"/>
    </source>
</evidence>
<name>A0ABT0JZ01_9ACTN</name>
<dbReference type="SUPFAM" id="SSF52200">
    <property type="entry name" value="Toll/Interleukin receptor TIR domain"/>
    <property type="match status" value="1"/>
</dbReference>
<feature type="domain" description="NB-ARC" evidence="2">
    <location>
        <begin position="210"/>
        <end position="319"/>
    </location>
</feature>
<dbReference type="SUPFAM" id="SSF52540">
    <property type="entry name" value="P-loop containing nucleoside triphosphate hydrolases"/>
    <property type="match status" value="1"/>
</dbReference>
<dbReference type="Pfam" id="PF00931">
    <property type="entry name" value="NB-ARC"/>
    <property type="match status" value="1"/>
</dbReference>
<evidence type="ECO:0000313" key="5">
    <source>
        <dbReference type="Proteomes" id="UP001201873"/>
    </source>
</evidence>
<dbReference type="InterPro" id="IPR035897">
    <property type="entry name" value="Toll_tir_struct_dom_sf"/>
</dbReference>
<protein>
    <submittedName>
        <fullName evidence="4">Tetratricopeptide repeat protein</fullName>
    </submittedName>
</protein>
<comment type="caution">
    <text evidence="4">The sequence shown here is derived from an EMBL/GenBank/DDBJ whole genome shotgun (WGS) entry which is preliminary data.</text>
</comment>
<dbReference type="Gene3D" id="3.40.50.300">
    <property type="entry name" value="P-loop containing nucleotide triphosphate hydrolases"/>
    <property type="match status" value="1"/>
</dbReference>
<gene>
    <name evidence="4" type="ORF">MXD59_13395</name>
</gene>
<dbReference type="Proteomes" id="UP001201873">
    <property type="component" value="Unassembled WGS sequence"/>
</dbReference>
<dbReference type="EMBL" id="JALKFT010000011">
    <property type="protein sequence ID" value="MCK9876761.1"/>
    <property type="molecule type" value="Genomic_DNA"/>
</dbReference>
<feature type="domain" description="TIR" evidence="3">
    <location>
        <begin position="13"/>
        <end position="134"/>
    </location>
</feature>
<dbReference type="Pfam" id="PF13424">
    <property type="entry name" value="TPR_12"/>
    <property type="match status" value="4"/>
</dbReference>
<dbReference type="InterPro" id="IPR053137">
    <property type="entry name" value="NLR-like"/>
</dbReference>
<sequence length="1065" mass="115879">MTGGGGEGAPDCFVSYAQDARPWAEWIAHTLESEGLRVAIDCWDVVPGTHRIAWLDRSTSDARQTIAVVSDGYLRSTTAVDEWAVAWSARRDSPGRPKGDGGPEEHGRRLLVARVTDQPIPGLLGQIAPIDLANLSARVGREALLGAVWGDRPGRDTREARVGAPPRHPYLAPHPSELPAVWNVPTPPAALVGREASLARVDAALARAPLVAVTGLAGVGKTSLATAYVHAHRAEFDAVWWVPAARPQLLDERIRALAPELGLPTHAQPAAVLAQLDRADARWLIVLDNAPDAALPRWLPVPGPSGSGRVLVTSRNPDWERLGMTVALAPLERRESVALLTDRVTSIEATVAGRIAEQLGDHPLALDQAAHRILAGRLPAETYLAELIRAPRRLLAEGEAPGRPGITAANLWDESLRALAADSPTAVELLRLVARADAQGLPLRLLTADPLTLTDPLALADTVGALERSGLAHRDGPSVTAHRLVRAAVRADTDPDHATDLTHTLRRLLRTALPEQITATPDAWPAWRELLPHVLASLDGPDDADDTDGTEGRLAAARTGADDDLHAAWLAEHAAAYLVEHGQGRHALPLALRAVETRGRLQGPEHPDTLTAGATVIHAAIAADRLAEAGPLATQLLTERRRILGQDHPDTLASEATLTTVYERVGRFDRALELIPHTLADRTRLLGAEHPDTLATRHQLGRAHDGAGHPDQALELLRAVRTDRRRLLGEDHPATLETTHQLAVTYSRRGASGDALPLLERTLTARTTVLGEDHPDTLHTQHRLGVDLARAGRRDEAEGVLDDAARRRDRVLGPEHSDTVESVFRLAQVHVISGRLETAVPRLERVLAAGKGRDGPAYPATNPARELLAATYLRLDRPSDAVPHLEVALDRHVQVLGEAHRKTTETRADLATALRRNGQYEEAIPHVERALEHRARTTGLADSRTLRTADDLITIYRAADRRHLPRAIGLSEQILAVRREVLGRPHPDTRDNEHSLGELYRLAGRPQAAVDLYRDASRERMREEGPFHPDTIRARRALGDAIQAIRQERGPAERPFQPEPRRDHW</sequence>
<dbReference type="InterPro" id="IPR027417">
    <property type="entry name" value="P-loop_NTPase"/>
</dbReference>
<proteinExistence type="predicted"/>
<dbReference type="InterPro" id="IPR011990">
    <property type="entry name" value="TPR-like_helical_dom_sf"/>
</dbReference>
<feature type="region of interest" description="Disordered" evidence="1">
    <location>
        <begin position="1046"/>
        <end position="1065"/>
    </location>
</feature>
<evidence type="ECO:0000256" key="1">
    <source>
        <dbReference type="SAM" id="MobiDB-lite"/>
    </source>
</evidence>